<dbReference type="Proteomes" id="UP001141619">
    <property type="component" value="Unassembled WGS sequence"/>
</dbReference>
<protein>
    <submittedName>
        <fullName evidence="2">LON peptidase substrate-binding domain-containing protein</fullName>
    </submittedName>
</protein>
<dbReference type="PANTHER" id="PTHR46732">
    <property type="entry name" value="ATP-DEPENDENT PROTEASE LA (LON) DOMAIN PROTEIN"/>
    <property type="match status" value="1"/>
</dbReference>
<gene>
    <name evidence="2" type="ORF">NYP16_00475</name>
</gene>
<dbReference type="PROSITE" id="PS51787">
    <property type="entry name" value="LON_N"/>
    <property type="match status" value="1"/>
</dbReference>
<dbReference type="InterPro" id="IPR003111">
    <property type="entry name" value="Lon_prtase_N"/>
</dbReference>
<evidence type="ECO:0000259" key="1">
    <source>
        <dbReference type="PROSITE" id="PS51787"/>
    </source>
</evidence>
<dbReference type="InterPro" id="IPR015947">
    <property type="entry name" value="PUA-like_sf"/>
</dbReference>
<keyword evidence="3" id="KW-1185">Reference proteome</keyword>
<reference evidence="2" key="2">
    <citation type="journal article" date="2023" name="Syst. Appl. Microbiol.">
        <title>Govania unica gen. nov., sp. nov., a rare biosphere bacterium that represents a novel family in the class Alphaproteobacteria.</title>
        <authorList>
            <person name="Vandamme P."/>
            <person name="Peeters C."/>
            <person name="Hettiarachchi A."/>
            <person name="Cnockaert M."/>
            <person name="Carlier A."/>
        </authorList>
    </citation>
    <scope>NUCLEOTIDE SEQUENCE</scope>
    <source>
        <strain evidence="2">LMG 31809</strain>
    </source>
</reference>
<accession>A0A9X3TV58</accession>
<name>A0A9X3TV58_9PROT</name>
<dbReference type="EMBL" id="JANWOI010000001">
    <property type="protein sequence ID" value="MDA5192433.1"/>
    <property type="molecule type" value="Genomic_DNA"/>
</dbReference>
<dbReference type="AlphaFoldDB" id="A0A9X3TV58"/>
<comment type="caution">
    <text evidence="2">The sequence shown here is derived from an EMBL/GenBank/DDBJ whole genome shotgun (WGS) entry which is preliminary data.</text>
</comment>
<evidence type="ECO:0000313" key="3">
    <source>
        <dbReference type="Proteomes" id="UP001141619"/>
    </source>
</evidence>
<dbReference type="InterPro" id="IPR046336">
    <property type="entry name" value="Lon_prtase_N_sf"/>
</dbReference>
<dbReference type="Gene3D" id="2.30.130.40">
    <property type="entry name" value="LON domain-like"/>
    <property type="match status" value="1"/>
</dbReference>
<dbReference type="SMART" id="SM00464">
    <property type="entry name" value="LON"/>
    <property type="match status" value="1"/>
</dbReference>
<dbReference type="PANTHER" id="PTHR46732:SF8">
    <property type="entry name" value="ATP-DEPENDENT PROTEASE LA (LON) DOMAIN PROTEIN"/>
    <property type="match status" value="1"/>
</dbReference>
<proteinExistence type="predicted"/>
<dbReference type="SUPFAM" id="SSF88697">
    <property type="entry name" value="PUA domain-like"/>
    <property type="match status" value="1"/>
</dbReference>
<evidence type="ECO:0000313" key="2">
    <source>
        <dbReference type="EMBL" id="MDA5192433.1"/>
    </source>
</evidence>
<organism evidence="2 3">
    <name type="scientific">Govanella unica</name>
    <dbReference type="NCBI Taxonomy" id="2975056"/>
    <lineage>
        <taxon>Bacteria</taxon>
        <taxon>Pseudomonadati</taxon>
        <taxon>Pseudomonadota</taxon>
        <taxon>Alphaproteobacteria</taxon>
        <taxon>Emcibacterales</taxon>
        <taxon>Govanellaceae</taxon>
        <taxon>Govanella</taxon>
    </lineage>
</organism>
<reference evidence="2" key="1">
    <citation type="submission" date="2022-08" db="EMBL/GenBank/DDBJ databases">
        <authorList>
            <person name="Vandamme P."/>
            <person name="Hettiarachchi A."/>
            <person name="Peeters C."/>
            <person name="Cnockaert M."/>
            <person name="Carlier A."/>
        </authorList>
    </citation>
    <scope>NUCLEOTIDE SEQUENCE</scope>
    <source>
        <strain evidence="2">LMG 31809</strain>
    </source>
</reference>
<dbReference type="Pfam" id="PF02190">
    <property type="entry name" value="LON_substr_bdg"/>
    <property type="match status" value="1"/>
</dbReference>
<sequence length="228" mass="25020">MNASHSPRPPAPPEPPQHLPRVIPIFPLAGALLLPRATMPLNIFEPRYLAMCRDAIAADGMIGMVQPRDPEDGRLEPAVYDTGCLGHITEHRDMRDGRMLITVEGVSRFTVLEELAHTTPYRQVVASYEGFAGDRLPPTVPVELALRQRLVGDLKRFLDGRGLTADWDIIGEAPDETLVNTLAMICPFESNEKQALLEAATLDARALTMVTILEFALAAPDDTSGRPH</sequence>
<dbReference type="RefSeq" id="WP_274942141.1">
    <property type="nucleotide sequence ID" value="NZ_JANWOI010000001.1"/>
</dbReference>
<feature type="domain" description="Lon N-terminal" evidence="1">
    <location>
        <begin position="23"/>
        <end position="217"/>
    </location>
</feature>